<keyword evidence="3" id="KW-0812">Transmembrane</keyword>
<sequence>MGEDAMLKCRVETEELIVQVTWQKERHPQPENFLTKKPGDPPAFLNDFGRRVKFIGEEDTNGSIKIPNVTLSDESIYICIFTVYPSGPLEKKISLIGVFPPLPSMNPAPALLINTSESTIATCTAANSKPRGKISWQTSPFHHSVETRTSLHENGTETVQSELRMVPRKELNQLEVHCLVQHVSWTHPVQISYKISVLYPPSVRVLASKLNEDNLDLVCEADANPEATSFNWTKNNKYVREEIMKGGGTLYVSKPNTEISGLYVCEASNEFGNDSGSL</sequence>
<feature type="domain" description="Ig-like" evidence="11">
    <location>
        <begin position="201"/>
        <end position="278"/>
    </location>
</feature>
<dbReference type="InterPro" id="IPR013783">
    <property type="entry name" value="Ig-like_fold"/>
</dbReference>
<reference evidence="12" key="2">
    <citation type="submission" date="2025-08" db="UniProtKB">
        <authorList>
            <consortium name="Ensembl"/>
        </authorList>
    </citation>
    <scope>IDENTIFICATION</scope>
</reference>
<evidence type="ECO:0000256" key="9">
    <source>
        <dbReference type="ARBA" id="ARBA00023157"/>
    </source>
</evidence>
<protein>
    <recommendedName>
        <fullName evidence="11">Ig-like domain-containing protein</fullName>
    </recommendedName>
</protein>
<feature type="domain" description="Ig-like" evidence="11">
    <location>
        <begin position="103"/>
        <end position="196"/>
    </location>
</feature>
<keyword evidence="6" id="KW-0130">Cell adhesion</keyword>
<comment type="subcellular location">
    <subcellularLocation>
        <location evidence="1">Membrane</location>
    </subcellularLocation>
</comment>
<dbReference type="CDD" id="cd00096">
    <property type="entry name" value="Ig"/>
    <property type="match status" value="1"/>
</dbReference>
<reference evidence="12" key="3">
    <citation type="submission" date="2025-09" db="UniProtKB">
        <authorList>
            <consortium name="Ensembl"/>
        </authorList>
    </citation>
    <scope>IDENTIFICATION</scope>
</reference>
<dbReference type="InterPro" id="IPR036179">
    <property type="entry name" value="Ig-like_dom_sf"/>
</dbReference>
<dbReference type="GO" id="GO:0007157">
    <property type="term" value="P:heterophilic cell-cell adhesion via plasma membrane cell adhesion molecules"/>
    <property type="evidence" value="ECO:0007669"/>
    <property type="project" value="TreeGrafter"/>
</dbReference>
<dbReference type="GO" id="GO:0007156">
    <property type="term" value="P:homophilic cell adhesion via plasma membrane adhesion molecules"/>
    <property type="evidence" value="ECO:0007669"/>
    <property type="project" value="TreeGrafter"/>
</dbReference>
<dbReference type="InterPro" id="IPR007110">
    <property type="entry name" value="Ig-like_dom"/>
</dbReference>
<dbReference type="InterPro" id="IPR051427">
    <property type="entry name" value="Nectin/Nectin-like"/>
</dbReference>
<evidence type="ECO:0000256" key="5">
    <source>
        <dbReference type="ARBA" id="ARBA00022737"/>
    </source>
</evidence>
<reference evidence="13" key="1">
    <citation type="submission" date="2011-08" db="EMBL/GenBank/DDBJ databases">
        <title>The draft genome of Latimeria chalumnae.</title>
        <authorList>
            <person name="Di Palma F."/>
            <person name="Alfoldi J."/>
            <person name="Johnson J."/>
            <person name="Berlin A."/>
            <person name="Gnerre S."/>
            <person name="Jaffe D."/>
            <person name="MacCallum I."/>
            <person name="Young S."/>
            <person name="Walker B.J."/>
            <person name="Lander E."/>
            <person name="Lindblad-Toh K."/>
        </authorList>
    </citation>
    <scope>NUCLEOTIDE SEQUENCE [LARGE SCALE GENOMIC DNA]</scope>
    <source>
        <strain evidence="13">Wild caught</strain>
    </source>
</reference>
<evidence type="ECO:0000259" key="11">
    <source>
        <dbReference type="PROSITE" id="PS50835"/>
    </source>
</evidence>
<evidence type="ECO:0000313" key="13">
    <source>
        <dbReference type="Proteomes" id="UP000008672"/>
    </source>
</evidence>
<evidence type="ECO:0000256" key="7">
    <source>
        <dbReference type="ARBA" id="ARBA00022989"/>
    </source>
</evidence>
<dbReference type="Pfam" id="PF13927">
    <property type="entry name" value="Ig_3"/>
    <property type="match status" value="1"/>
</dbReference>
<dbReference type="PANTHER" id="PTHR23277">
    <property type="entry name" value="NECTIN-RELATED"/>
    <property type="match status" value="1"/>
</dbReference>
<keyword evidence="5" id="KW-0677">Repeat</keyword>
<evidence type="ECO:0000256" key="4">
    <source>
        <dbReference type="ARBA" id="ARBA00022729"/>
    </source>
</evidence>
<dbReference type="GO" id="GO:0016020">
    <property type="term" value="C:membrane"/>
    <property type="evidence" value="ECO:0007669"/>
    <property type="project" value="UniProtKB-SubCell"/>
</dbReference>
<keyword evidence="9" id="KW-1015">Disulfide bond</keyword>
<dbReference type="PROSITE" id="PS50835">
    <property type="entry name" value="IG_LIKE"/>
    <property type="match status" value="3"/>
</dbReference>
<proteinExistence type="inferred from homology"/>
<dbReference type="InParanoid" id="H3A2X0"/>
<dbReference type="Proteomes" id="UP000008672">
    <property type="component" value="Unassembled WGS sequence"/>
</dbReference>
<evidence type="ECO:0000256" key="2">
    <source>
        <dbReference type="ARBA" id="ARBA00007810"/>
    </source>
</evidence>
<dbReference type="AlphaFoldDB" id="H3A2X0"/>
<keyword evidence="4" id="KW-0732">Signal</keyword>
<dbReference type="GeneTree" id="ENSGT00940000164822"/>
<name>H3A2X0_LATCH</name>
<dbReference type="GO" id="GO:0005912">
    <property type="term" value="C:adherens junction"/>
    <property type="evidence" value="ECO:0007669"/>
    <property type="project" value="TreeGrafter"/>
</dbReference>
<dbReference type="InterPro" id="IPR013162">
    <property type="entry name" value="CD80_C2-set"/>
</dbReference>
<dbReference type="InterPro" id="IPR013106">
    <property type="entry name" value="Ig_V-set"/>
</dbReference>
<evidence type="ECO:0000256" key="1">
    <source>
        <dbReference type="ARBA" id="ARBA00004370"/>
    </source>
</evidence>
<dbReference type="SUPFAM" id="SSF48726">
    <property type="entry name" value="Immunoglobulin"/>
    <property type="match status" value="3"/>
</dbReference>
<dbReference type="PANTHER" id="PTHR23277:SF106">
    <property type="entry name" value="NECTIN-1 ISOFORM X1-RELATED"/>
    <property type="match status" value="1"/>
</dbReference>
<evidence type="ECO:0000256" key="8">
    <source>
        <dbReference type="ARBA" id="ARBA00023136"/>
    </source>
</evidence>
<dbReference type="Pfam" id="PF08205">
    <property type="entry name" value="C2-set_2"/>
    <property type="match status" value="1"/>
</dbReference>
<evidence type="ECO:0000313" key="12">
    <source>
        <dbReference type="Ensembl" id="ENSLACP00000003991.1"/>
    </source>
</evidence>
<dbReference type="EMBL" id="AFYH01257047">
    <property type="status" value="NOT_ANNOTATED_CDS"/>
    <property type="molecule type" value="Genomic_DNA"/>
</dbReference>
<keyword evidence="8" id="KW-0472">Membrane</keyword>
<evidence type="ECO:0000256" key="10">
    <source>
        <dbReference type="ARBA" id="ARBA00023180"/>
    </source>
</evidence>
<comment type="similarity">
    <text evidence="2">Belongs to the nectin family.</text>
</comment>
<dbReference type="OMA" id="MEVTIRE"/>
<evidence type="ECO:0000256" key="3">
    <source>
        <dbReference type="ARBA" id="ARBA00022692"/>
    </source>
</evidence>
<accession>H3A2X0</accession>
<evidence type="ECO:0000256" key="6">
    <source>
        <dbReference type="ARBA" id="ARBA00022889"/>
    </source>
</evidence>
<dbReference type="Gene3D" id="2.60.40.10">
    <property type="entry name" value="Immunoglobulins"/>
    <property type="match status" value="3"/>
</dbReference>
<dbReference type="STRING" id="7897.ENSLACP00000003991"/>
<feature type="domain" description="Ig-like" evidence="11">
    <location>
        <begin position="1"/>
        <end position="94"/>
    </location>
</feature>
<dbReference type="EMBL" id="AFYH01257048">
    <property type="status" value="NOT_ANNOTATED_CDS"/>
    <property type="molecule type" value="Genomic_DNA"/>
</dbReference>
<keyword evidence="13" id="KW-1185">Reference proteome</keyword>
<organism evidence="12 13">
    <name type="scientific">Latimeria chalumnae</name>
    <name type="common">Coelacanth</name>
    <dbReference type="NCBI Taxonomy" id="7897"/>
    <lineage>
        <taxon>Eukaryota</taxon>
        <taxon>Metazoa</taxon>
        <taxon>Chordata</taxon>
        <taxon>Craniata</taxon>
        <taxon>Vertebrata</taxon>
        <taxon>Euteleostomi</taxon>
        <taxon>Coelacanthiformes</taxon>
        <taxon>Coelacanthidae</taxon>
        <taxon>Latimeria</taxon>
    </lineage>
</organism>
<dbReference type="eggNOG" id="ENOG502S16B">
    <property type="taxonomic scope" value="Eukaryota"/>
</dbReference>
<dbReference type="Pfam" id="PF07686">
    <property type="entry name" value="V-set"/>
    <property type="match status" value="1"/>
</dbReference>
<dbReference type="HOGENOM" id="CLU_029618_1_0_1"/>
<dbReference type="Ensembl" id="ENSLACT00000004027.1">
    <property type="protein sequence ID" value="ENSLACP00000003991.1"/>
    <property type="gene ID" value="ENSLACG00000003554.1"/>
</dbReference>
<keyword evidence="7" id="KW-1133">Transmembrane helix</keyword>
<dbReference type="Bgee" id="ENSLACG00000003554">
    <property type="expression patterns" value="Expressed in muscle tissue and 6 other cell types or tissues"/>
</dbReference>
<keyword evidence="10" id="KW-0325">Glycoprotein</keyword>